<dbReference type="Pfam" id="PF00610">
    <property type="entry name" value="DEP"/>
    <property type="match status" value="1"/>
</dbReference>
<evidence type="ECO:0000313" key="6">
    <source>
        <dbReference type="EMBL" id="KAL3869981.1"/>
    </source>
</evidence>
<dbReference type="InterPro" id="IPR000591">
    <property type="entry name" value="DEP_dom"/>
</dbReference>
<dbReference type="SMART" id="SM00049">
    <property type="entry name" value="DEP"/>
    <property type="match status" value="1"/>
</dbReference>
<dbReference type="InterPro" id="IPR011767">
    <property type="entry name" value="GLR_AS"/>
</dbReference>
<comment type="function">
    <text evidence="1">Has a glutathione-disulfide oxidoreductase activity in the presence of NADPH and glutathione reductase. Reduces low molecular weight disulfides and proteins.</text>
</comment>
<evidence type="ECO:0000256" key="3">
    <source>
        <dbReference type="ARBA" id="ARBA00023284"/>
    </source>
</evidence>
<proteinExistence type="predicted"/>
<protein>
    <recommendedName>
        <fullName evidence="5">DEP domain-containing protein</fullName>
    </recommendedName>
</protein>
<dbReference type="Gene3D" id="1.10.10.10">
    <property type="entry name" value="Winged helix-like DNA-binding domain superfamily/Winged helix DNA-binding domain"/>
    <property type="match status" value="1"/>
</dbReference>
<dbReference type="PROSITE" id="PS50186">
    <property type="entry name" value="DEP"/>
    <property type="match status" value="1"/>
</dbReference>
<dbReference type="Pfam" id="PF00462">
    <property type="entry name" value="Glutaredoxin"/>
    <property type="match status" value="1"/>
</dbReference>
<dbReference type="PROSITE" id="PS00195">
    <property type="entry name" value="GLUTAREDOXIN_1"/>
    <property type="match status" value="1"/>
</dbReference>
<dbReference type="AlphaFoldDB" id="A0ABD3W9B7"/>
<dbReference type="InterPro" id="IPR036388">
    <property type="entry name" value="WH-like_DNA-bd_sf"/>
</dbReference>
<name>A0ABD3W9B7_SINWO</name>
<feature type="region of interest" description="Disordered" evidence="4">
    <location>
        <begin position="150"/>
        <end position="177"/>
    </location>
</feature>
<evidence type="ECO:0000256" key="4">
    <source>
        <dbReference type="SAM" id="MobiDB-lite"/>
    </source>
</evidence>
<gene>
    <name evidence="6" type="ORF">ACJMK2_042600</name>
</gene>
<dbReference type="InterPro" id="IPR036249">
    <property type="entry name" value="Thioredoxin-like_sf"/>
</dbReference>
<sequence>MLIMLRRILSPIYTPMLFVIRSVNRNIESGFWVTWRYFFPRKAVLSSNWISVQKRTYYTYTADMEVKGRVIVYSITGCPHCMRAKGTLQELGIPYIDISLERFPQCREEVQRRTGRKTVPQIFFNATHIGGNDDLQKLVKDKVRLNALLTDIQQSDPPEDAPVPPDPSTAKEDGGLGDFSCEPDEYAQLVKSLRQSGLIKDHRQGLKVYKNSFSGKEFVDWLVKTKELERDRALEIGQALIDRHFGHQVKDEETFRDDDVYFRLLDDDESSALNAGDISECEARPAGELGEEIRKLILKIYNAFLSQDGKKVNYKGIAGSSEFQTYIRLTMELKRVQIANASREEKLAFFVNIYNAQVIHANITYGPPYGLFQRWKFFNTMRYIIGGYTYSLQDIENGVLRANRKGVGMFSRPFSKSDPRLKVAMETPEPLIHFALVCGAKSCPPIKTFSTNGIYDQLKLAAAAFLEGDDGCQINMKKRQIKLSQILKWYQEDFGNNKEEVLQWIANHIGDGEKKSQLEELLRSKNYKVSYMNYDWGLNS</sequence>
<keyword evidence="3" id="KW-0676">Redox-active center</keyword>
<dbReference type="PANTHER" id="PTHR34386:SF1">
    <property type="entry name" value="GLUTAREDOXIN-LIKE PROTEIN NRDH"/>
    <property type="match status" value="1"/>
</dbReference>
<reference evidence="6 7" key="1">
    <citation type="submission" date="2024-11" db="EMBL/GenBank/DDBJ databases">
        <title>Chromosome-level genome assembly of the freshwater bivalve Anodonta woodiana.</title>
        <authorList>
            <person name="Chen X."/>
        </authorList>
    </citation>
    <scope>NUCLEOTIDE SEQUENCE [LARGE SCALE GENOMIC DNA]</scope>
    <source>
        <strain evidence="6">MN2024</strain>
        <tissue evidence="6">Gills</tissue>
    </source>
</reference>
<evidence type="ECO:0000259" key="5">
    <source>
        <dbReference type="PROSITE" id="PS50186"/>
    </source>
</evidence>
<keyword evidence="7" id="KW-1185">Reference proteome</keyword>
<comment type="caution">
    <text evidence="6">The sequence shown here is derived from an EMBL/GenBank/DDBJ whole genome shotgun (WGS) entry which is preliminary data.</text>
</comment>
<evidence type="ECO:0000256" key="2">
    <source>
        <dbReference type="ARBA" id="ARBA00023157"/>
    </source>
</evidence>
<dbReference type="InterPro" id="IPR036390">
    <property type="entry name" value="WH_DNA-bd_sf"/>
</dbReference>
<dbReference type="Pfam" id="PF04784">
    <property type="entry name" value="DUF547"/>
    <property type="match status" value="1"/>
</dbReference>
<dbReference type="InterPro" id="IPR006869">
    <property type="entry name" value="DUF547"/>
</dbReference>
<evidence type="ECO:0000256" key="1">
    <source>
        <dbReference type="ARBA" id="ARBA00002549"/>
    </source>
</evidence>
<dbReference type="SUPFAM" id="SSF46785">
    <property type="entry name" value="Winged helix' DNA-binding domain"/>
    <property type="match status" value="1"/>
</dbReference>
<dbReference type="EMBL" id="JBJQND010000008">
    <property type="protein sequence ID" value="KAL3869981.1"/>
    <property type="molecule type" value="Genomic_DNA"/>
</dbReference>
<dbReference type="Gene3D" id="3.40.30.10">
    <property type="entry name" value="Glutaredoxin"/>
    <property type="match status" value="1"/>
</dbReference>
<dbReference type="Proteomes" id="UP001634394">
    <property type="component" value="Unassembled WGS sequence"/>
</dbReference>
<accession>A0ABD3W9B7</accession>
<organism evidence="6 7">
    <name type="scientific">Sinanodonta woodiana</name>
    <name type="common">Chinese pond mussel</name>
    <name type="synonym">Anodonta woodiana</name>
    <dbReference type="NCBI Taxonomy" id="1069815"/>
    <lineage>
        <taxon>Eukaryota</taxon>
        <taxon>Metazoa</taxon>
        <taxon>Spiralia</taxon>
        <taxon>Lophotrochozoa</taxon>
        <taxon>Mollusca</taxon>
        <taxon>Bivalvia</taxon>
        <taxon>Autobranchia</taxon>
        <taxon>Heteroconchia</taxon>
        <taxon>Palaeoheterodonta</taxon>
        <taxon>Unionida</taxon>
        <taxon>Unionoidea</taxon>
        <taxon>Unionidae</taxon>
        <taxon>Unioninae</taxon>
        <taxon>Sinanodonta</taxon>
    </lineage>
</organism>
<dbReference type="PANTHER" id="PTHR34386">
    <property type="entry name" value="GLUTAREDOXIN"/>
    <property type="match status" value="1"/>
</dbReference>
<dbReference type="SUPFAM" id="SSF52833">
    <property type="entry name" value="Thioredoxin-like"/>
    <property type="match status" value="1"/>
</dbReference>
<dbReference type="InterPro" id="IPR014025">
    <property type="entry name" value="Glutaredoxin_subgr"/>
</dbReference>
<dbReference type="InterPro" id="IPR002109">
    <property type="entry name" value="Glutaredoxin"/>
</dbReference>
<dbReference type="PRINTS" id="PR00160">
    <property type="entry name" value="GLUTAREDOXIN"/>
</dbReference>
<dbReference type="PROSITE" id="PS51354">
    <property type="entry name" value="GLUTAREDOXIN_2"/>
    <property type="match status" value="1"/>
</dbReference>
<dbReference type="CDD" id="cd04371">
    <property type="entry name" value="DEP"/>
    <property type="match status" value="1"/>
</dbReference>
<dbReference type="InterPro" id="IPR051548">
    <property type="entry name" value="Grx-like_ET"/>
</dbReference>
<keyword evidence="2" id="KW-1015">Disulfide bond</keyword>
<feature type="domain" description="DEP" evidence="5">
    <location>
        <begin position="199"/>
        <end position="266"/>
    </location>
</feature>
<evidence type="ECO:0000313" key="7">
    <source>
        <dbReference type="Proteomes" id="UP001634394"/>
    </source>
</evidence>